<feature type="region of interest" description="Disordered" evidence="2">
    <location>
        <begin position="61"/>
        <end position="85"/>
    </location>
</feature>
<organism evidence="4 5">
    <name type="scientific">Cotesia congregata</name>
    <name type="common">Parasitoid wasp</name>
    <name type="synonym">Apanteles congregatus</name>
    <dbReference type="NCBI Taxonomy" id="51543"/>
    <lineage>
        <taxon>Eukaryota</taxon>
        <taxon>Metazoa</taxon>
        <taxon>Ecdysozoa</taxon>
        <taxon>Arthropoda</taxon>
        <taxon>Hexapoda</taxon>
        <taxon>Insecta</taxon>
        <taxon>Pterygota</taxon>
        <taxon>Neoptera</taxon>
        <taxon>Endopterygota</taxon>
        <taxon>Hymenoptera</taxon>
        <taxon>Apocrita</taxon>
        <taxon>Ichneumonoidea</taxon>
        <taxon>Braconidae</taxon>
        <taxon>Microgastrinae</taxon>
        <taxon>Cotesia</taxon>
    </lineage>
</organism>
<dbReference type="OrthoDB" id="7551077at2759"/>
<evidence type="ECO:0000313" key="4">
    <source>
        <dbReference type="EMBL" id="CAG5072478.1"/>
    </source>
</evidence>
<feature type="compositionally biased region" description="Basic and acidic residues" evidence="2">
    <location>
        <begin position="350"/>
        <end position="399"/>
    </location>
</feature>
<evidence type="ECO:0000256" key="2">
    <source>
        <dbReference type="SAM" id="MobiDB-lite"/>
    </source>
</evidence>
<dbReference type="InterPro" id="IPR001878">
    <property type="entry name" value="Znf_CCHC"/>
</dbReference>
<evidence type="ECO:0000259" key="3">
    <source>
        <dbReference type="PROSITE" id="PS50158"/>
    </source>
</evidence>
<keyword evidence="1" id="KW-0479">Metal-binding</keyword>
<dbReference type="AlphaFoldDB" id="A0A8J2EHW9"/>
<dbReference type="Proteomes" id="UP000786811">
    <property type="component" value="Unassembled WGS sequence"/>
</dbReference>
<feature type="domain" description="CCHC-type" evidence="3">
    <location>
        <begin position="244"/>
        <end position="259"/>
    </location>
</feature>
<proteinExistence type="predicted"/>
<comment type="caution">
    <text evidence="4">The sequence shown here is derived from an EMBL/GenBank/DDBJ whole genome shotgun (WGS) entry which is preliminary data.</text>
</comment>
<gene>
    <name evidence="4" type="ORF">HICCMSTLAB_LOCUS158</name>
</gene>
<protein>
    <recommendedName>
        <fullName evidence="3">CCHC-type domain-containing protein</fullName>
    </recommendedName>
</protein>
<dbReference type="GO" id="GO:0008270">
    <property type="term" value="F:zinc ion binding"/>
    <property type="evidence" value="ECO:0007669"/>
    <property type="project" value="UniProtKB-KW"/>
</dbReference>
<keyword evidence="1" id="KW-0863">Zinc-finger</keyword>
<feature type="compositionally biased region" description="Basic and acidic residues" evidence="2">
    <location>
        <begin position="298"/>
        <end position="326"/>
    </location>
</feature>
<sequence>MELMARHAANMSDTAILLKKTCEKLNQVTIENMKMASMLTELGGKEVEAIKERNRLLEVNPNFSNAKSESNKRKSNITQSSPIKRYKNDENQFSKELESIKRSLEQKDLTNAKINIKRDYKLTQKSNFDIWYDYLKSELTSHELLEKNESVVDFCERFDAIVREYETCGSGEPLTAQELRSAFYQAVTPIIPQLRDADLIRRTNSNEMSLEEIKSFILQLEAEKRSESQEVKANRVNTNSKIDKCHRCSKFGHWEKECPLKPKGLWHCYICESVVDHKGTDHNSGSVKLNKRYVDNSRGKTFKTHDNFKSKQTKRYDSNNKRDYKTKTNGLENQEKKGFKNNKNNYKNNNNKDKESRNIKARRSEGVEKNRKMIDHVIGREEVSHASSSKSEESQRESETTETTSEDLNKNEEN</sequence>
<reference evidence="4" key="1">
    <citation type="submission" date="2021-04" db="EMBL/GenBank/DDBJ databases">
        <authorList>
            <person name="Chebbi M.A.C M."/>
        </authorList>
    </citation>
    <scope>NUCLEOTIDE SEQUENCE</scope>
</reference>
<keyword evidence="5" id="KW-1185">Reference proteome</keyword>
<dbReference type="GO" id="GO:0003676">
    <property type="term" value="F:nucleic acid binding"/>
    <property type="evidence" value="ECO:0007669"/>
    <property type="project" value="InterPro"/>
</dbReference>
<dbReference type="PROSITE" id="PS50158">
    <property type="entry name" value="ZF_CCHC"/>
    <property type="match status" value="1"/>
</dbReference>
<accession>A0A8J2EHW9</accession>
<dbReference type="EMBL" id="CAJNRD030000850">
    <property type="protein sequence ID" value="CAG5072478.1"/>
    <property type="molecule type" value="Genomic_DNA"/>
</dbReference>
<evidence type="ECO:0000313" key="5">
    <source>
        <dbReference type="Proteomes" id="UP000786811"/>
    </source>
</evidence>
<feature type="region of interest" description="Disordered" evidence="2">
    <location>
        <begin position="298"/>
        <end position="414"/>
    </location>
</feature>
<evidence type="ECO:0000256" key="1">
    <source>
        <dbReference type="PROSITE-ProRule" id="PRU00047"/>
    </source>
</evidence>
<dbReference type="Gene3D" id="4.10.60.10">
    <property type="entry name" value="Zinc finger, CCHC-type"/>
    <property type="match status" value="1"/>
</dbReference>
<dbReference type="InterPro" id="IPR036875">
    <property type="entry name" value="Znf_CCHC_sf"/>
</dbReference>
<keyword evidence="1" id="KW-0862">Zinc</keyword>
<dbReference type="SUPFAM" id="SSF57756">
    <property type="entry name" value="Retrovirus zinc finger-like domains"/>
    <property type="match status" value="1"/>
</dbReference>
<name>A0A8J2EHW9_COTCN</name>